<dbReference type="InterPro" id="IPR025517">
    <property type="entry name" value="DUF4405"/>
</dbReference>
<feature type="transmembrane region" description="Helical" evidence="1">
    <location>
        <begin position="52"/>
        <end position="70"/>
    </location>
</feature>
<dbReference type="OrthoDB" id="5421399at2"/>
<sequence>MSKASLIKVVDLLSFIGLLALISTGSVLELILPAKSGAATVWGLTRHEWGDIHFYVSVIFLILLSLHLWLHIRFIKSVIVGKASREHNYRIAVGLVALLVLLLFTIAPLFSSVEDEGGRHWHTQEPRR</sequence>
<feature type="domain" description="Flavinylation-associated cytochrome" evidence="2">
    <location>
        <begin position="9"/>
        <end position="71"/>
    </location>
</feature>
<proteinExistence type="predicted"/>
<keyword evidence="4" id="KW-1185">Reference proteome</keyword>
<dbReference type="AlphaFoldDB" id="A0A4U1B7M7"/>
<dbReference type="RefSeq" id="WP_136735355.1">
    <property type="nucleotide sequence ID" value="NZ_SWDB01000011.1"/>
</dbReference>
<name>A0A4U1B7M7_9GAMM</name>
<keyword evidence="1" id="KW-0472">Membrane</keyword>
<feature type="transmembrane region" description="Helical" evidence="1">
    <location>
        <begin position="12"/>
        <end position="32"/>
    </location>
</feature>
<evidence type="ECO:0000256" key="1">
    <source>
        <dbReference type="SAM" id="Phobius"/>
    </source>
</evidence>
<dbReference type="Proteomes" id="UP000307999">
    <property type="component" value="Unassembled WGS sequence"/>
</dbReference>
<reference evidence="3 4" key="1">
    <citation type="submission" date="2019-04" db="EMBL/GenBank/DDBJ databases">
        <title>Thalassotalea guangxiensis sp. nov., isolated from sediment of the coastal wetland.</title>
        <authorList>
            <person name="Zheng S."/>
            <person name="Zhang D."/>
        </authorList>
    </citation>
    <scope>NUCLEOTIDE SEQUENCE [LARGE SCALE GENOMIC DNA]</scope>
    <source>
        <strain evidence="3 4">ZS-4</strain>
    </source>
</reference>
<evidence type="ECO:0000313" key="4">
    <source>
        <dbReference type="Proteomes" id="UP000307999"/>
    </source>
</evidence>
<comment type="caution">
    <text evidence="3">The sequence shown here is derived from an EMBL/GenBank/DDBJ whole genome shotgun (WGS) entry which is preliminary data.</text>
</comment>
<evidence type="ECO:0000259" key="2">
    <source>
        <dbReference type="Pfam" id="PF14358"/>
    </source>
</evidence>
<feature type="transmembrane region" description="Helical" evidence="1">
    <location>
        <begin position="91"/>
        <end position="110"/>
    </location>
</feature>
<gene>
    <name evidence="3" type="ORF">E8M12_06880</name>
</gene>
<keyword evidence="1" id="KW-1133">Transmembrane helix</keyword>
<accession>A0A4U1B7M7</accession>
<dbReference type="Pfam" id="PF14358">
    <property type="entry name" value="DUF4405"/>
    <property type="match status" value="1"/>
</dbReference>
<dbReference type="EMBL" id="SWDB01000011">
    <property type="protein sequence ID" value="TKB45960.1"/>
    <property type="molecule type" value="Genomic_DNA"/>
</dbReference>
<protein>
    <submittedName>
        <fullName evidence="3">DUF4405 domain-containing protein</fullName>
    </submittedName>
</protein>
<evidence type="ECO:0000313" key="3">
    <source>
        <dbReference type="EMBL" id="TKB45960.1"/>
    </source>
</evidence>
<keyword evidence="1" id="KW-0812">Transmembrane</keyword>
<organism evidence="3 4">
    <name type="scientific">Thalassotalea mangrovi</name>
    <dbReference type="NCBI Taxonomy" id="2572245"/>
    <lineage>
        <taxon>Bacteria</taxon>
        <taxon>Pseudomonadati</taxon>
        <taxon>Pseudomonadota</taxon>
        <taxon>Gammaproteobacteria</taxon>
        <taxon>Alteromonadales</taxon>
        <taxon>Colwelliaceae</taxon>
        <taxon>Thalassotalea</taxon>
    </lineage>
</organism>